<dbReference type="GO" id="GO:0008168">
    <property type="term" value="F:methyltransferase activity"/>
    <property type="evidence" value="ECO:0007669"/>
    <property type="project" value="UniProtKB-KW"/>
</dbReference>
<gene>
    <name evidence="2" type="ORF">IAD50_05225</name>
</gene>
<dbReference type="GO" id="GO:0032259">
    <property type="term" value="P:methylation"/>
    <property type="evidence" value="ECO:0007669"/>
    <property type="project" value="UniProtKB-KW"/>
</dbReference>
<reference evidence="2" key="1">
    <citation type="submission" date="2020-10" db="EMBL/GenBank/DDBJ databases">
        <authorList>
            <person name="Gilroy R."/>
        </authorList>
    </citation>
    <scope>NUCLEOTIDE SEQUENCE</scope>
    <source>
        <strain evidence="2">CHK195-4489</strain>
    </source>
</reference>
<dbReference type="InterPro" id="IPR002052">
    <property type="entry name" value="DNA_methylase_N6_adenine_CS"/>
</dbReference>
<proteinExistence type="predicted"/>
<organism evidence="2 3">
    <name type="scientific">Candidatus Egerieisoma faecipullorum</name>
    <dbReference type="NCBI Taxonomy" id="2840963"/>
    <lineage>
        <taxon>Bacteria</taxon>
        <taxon>Bacillati</taxon>
        <taxon>Bacillota</taxon>
        <taxon>Clostridia</taxon>
        <taxon>Eubacteriales</taxon>
        <taxon>Clostridiaceae</taxon>
        <taxon>Clostridiaceae incertae sedis</taxon>
        <taxon>Candidatus Egerieisoma</taxon>
    </lineage>
</organism>
<dbReference type="Gene3D" id="3.40.50.150">
    <property type="entry name" value="Vaccinia Virus protein VP39"/>
    <property type="match status" value="1"/>
</dbReference>
<keyword evidence="2" id="KW-0808">Transferase</keyword>
<accession>A0A9D1IA48</accession>
<dbReference type="InterPro" id="IPR025714">
    <property type="entry name" value="Methyltranfer_dom"/>
</dbReference>
<comment type="caution">
    <text evidence="2">The sequence shown here is derived from an EMBL/GenBank/DDBJ whole genome shotgun (WGS) entry which is preliminary data.</text>
</comment>
<evidence type="ECO:0000313" key="3">
    <source>
        <dbReference type="Proteomes" id="UP000824089"/>
    </source>
</evidence>
<dbReference type="InterPro" id="IPR029063">
    <property type="entry name" value="SAM-dependent_MTases_sf"/>
</dbReference>
<dbReference type="GO" id="GO:0003676">
    <property type="term" value="F:nucleic acid binding"/>
    <property type="evidence" value="ECO:0007669"/>
    <property type="project" value="InterPro"/>
</dbReference>
<dbReference type="SUPFAM" id="SSF53335">
    <property type="entry name" value="S-adenosyl-L-methionine-dependent methyltransferases"/>
    <property type="match status" value="1"/>
</dbReference>
<keyword evidence="2" id="KW-0489">Methyltransferase</keyword>
<dbReference type="Pfam" id="PF13847">
    <property type="entry name" value="Methyltransf_31"/>
    <property type="match status" value="1"/>
</dbReference>
<dbReference type="PANTHER" id="PTHR47739">
    <property type="entry name" value="TRNA1(VAL) (ADENINE(37)-N6)-METHYLTRANSFERASE"/>
    <property type="match status" value="1"/>
</dbReference>
<dbReference type="AlphaFoldDB" id="A0A9D1IA48"/>
<dbReference type="Proteomes" id="UP000824089">
    <property type="component" value="Unassembled WGS sequence"/>
</dbReference>
<dbReference type="InterPro" id="IPR050210">
    <property type="entry name" value="tRNA_Adenine-N(6)_MTase"/>
</dbReference>
<dbReference type="PROSITE" id="PS00092">
    <property type="entry name" value="N6_MTASE"/>
    <property type="match status" value="1"/>
</dbReference>
<reference evidence="2" key="2">
    <citation type="journal article" date="2021" name="PeerJ">
        <title>Extensive microbial diversity within the chicken gut microbiome revealed by metagenomics and culture.</title>
        <authorList>
            <person name="Gilroy R."/>
            <person name="Ravi A."/>
            <person name="Getino M."/>
            <person name="Pursley I."/>
            <person name="Horton D.L."/>
            <person name="Alikhan N.F."/>
            <person name="Baker D."/>
            <person name="Gharbi K."/>
            <person name="Hall N."/>
            <person name="Watson M."/>
            <person name="Adriaenssens E.M."/>
            <person name="Foster-Nyarko E."/>
            <person name="Jarju S."/>
            <person name="Secka A."/>
            <person name="Antonio M."/>
            <person name="Oren A."/>
            <person name="Chaudhuri R.R."/>
            <person name="La Ragione R."/>
            <person name="Hildebrand F."/>
            <person name="Pallen M.J."/>
        </authorList>
    </citation>
    <scope>NUCLEOTIDE SEQUENCE</scope>
    <source>
        <strain evidence="2">CHK195-4489</strain>
    </source>
</reference>
<evidence type="ECO:0000313" key="2">
    <source>
        <dbReference type="EMBL" id="HIU29680.1"/>
    </source>
</evidence>
<sequence length="237" mass="26492">MNAFSIDPDEQIDDLFLKNYKIIQKQGCFRYGTDAVVLSDFAAKYIKKGSRLLDVGTGTGILPLLLSAKTEAAELVGLEIQEEMVLLAERSVHLNEQSGALKQGRVRIVEGDIRNVKEYFPPRSFDVVVTNPPYKRNGTGIRSGSERLDLARHEISCTLPQIVQSASFLLKSRGDFLMVHHPERLADALEALRACRLEPKELQFVYSDLQARPILFLVHAVLFGGKNLVIEKGIEVK</sequence>
<protein>
    <submittedName>
        <fullName evidence="2">Methyltransferase domain-containing protein</fullName>
    </submittedName>
</protein>
<dbReference type="CDD" id="cd02440">
    <property type="entry name" value="AdoMet_MTases"/>
    <property type="match status" value="1"/>
</dbReference>
<feature type="domain" description="Methyltransferase" evidence="1">
    <location>
        <begin position="46"/>
        <end position="182"/>
    </location>
</feature>
<dbReference type="PANTHER" id="PTHR47739:SF1">
    <property type="entry name" value="TRNA1(VAL) (ADENINE(37)-N6)-METHYLTRANSFERASE"/>
    <property type="match status" value="1"/>
</dbReference>
<evidence type="ECO:0000259" key="1">
    <source>
        <dbReference type="Pfam" id="PF13847"/>
    </source>
</evidence>
<dbReference type="EMBL" id="DVMM01000105">
    <property type="protein sequence ID" value="HIU29680.1"/>
    <property type="molecule type" value="Genomic_DNA"/>
</dbReference>
<name>A0A9D1IA48_9CLOT</name>